<evidence type="ECO:0000313" key="4">
    <source>
        <dbReference type="Proteomes" id="UP001500880"/>
    </source>
</evidence>
<dbReference type="EMBL" id="BAAADO010000001">
    <property type="protein sequence ID" value="GAA0481346.1"/>
    <property type="molecule type" value="Genomic_DNA"/>
</dbReference>
<sequence>MKNNENNHEIEKMLNQMPKIQDHQDEEELFKKVQQQLQRTQNKQRNRKVWTIPAMTTAAVMLIAVILISVITNQNPTADMAQDMENSSEESASSEDTGTPSHELKMMSPEENDASRDAESSPLPEMDKSAPRSISGLQIGMTYDEVIKEIGSPLEYEDTENQRSLKYSTEGYGIKLQFKKNSQTVNEFTFIPRYLQDTQQKLTIHPLFLRQKIEGIRTMLGGPMNEESVSCFENTTCEEYTYKLNSKDRIVVRTSWNKEDIEFIKLLRQEHQ</sequence>
<gene>
    <name evidence="3" type="ORF">GCM10008986_02510</name>
</gene>
<organism evidence="3 4">
    <name type="scientific">Salinibacillus aidingensis</name>
    <dbReference type="NCBI Taxonomy" id="237684"/>
    <lineage>
        <taxon>Bacteria</taxon>
        <taxon>Bacillati</taxon>
        <taxon>Bacillota</taxon>
        <taxon>Bacilli</taxon>
        <taxon>Bacillales</taxon>
        <taxon>Bacillaceae</taxon>
        <taxon>Salinibacillus</taxon>
    </lineage>
</organism>
<name>A0ABN1APQ0_9BACI</name>
<comment type="caution">
    <text evidence="3">The sequence shown here is derived from an EMBL/GenBank/DDBJ whole genome shotgun (WGS) entry which is preliminary data.</text>
</comment>
<proteinExistence type="predicted"/>
<feature type="region of interest" description="Disordered" evidence="1">
    <location>
        <begin position="81"/>
        <end position="135"/>
    </location>
</feature>
<dbReference type="RefSeq" id="WP_343836661.1">
    <property type="nucleotide sequence ID" value="NZ_BAAADO010000001.1"/>
</dbReference>
<accession>A0ABN1APQ0</accession>
<keyword evidence="4" id="KW-1185">Reference proteome</keyword>
<evidence type="ECO:0000256" key="2">
    <source>
        <dbReference type="SAM" id="Phobius"/>
    </source>
</evidence>
<keyword evidence="2" id="KW-1133">Transmembrane helix</keyword>
<evidence type="ECO:0000313" key="3">
    <source>
        <dbReference type="EMBL" id="GAA0481346.1"/>
    </source>
</evidence>
<evidence type="ECO:0008006" key="5">
    <source>
        <dbReference type="Google" id="ProtNLM"/>
    </source>
</evidence>
<feature type="transmembrane region" description="Helical" evidence="2">
    <location>
        <begin position="49"/>
        <end position="71"/>
    </location>
</feature>
<protein>
    <recommendedName>
        <fullName evidence="5">DUF4309 domain-containing protein</fullName>
    </recommendedName>
</protein>
<dbReference type="Proteomes" id="UP001500880">
    <property type="component" value="Unassembled WGS sequence"/>
</dbReference>
<reference evidence="3 4" key="1">
    <citation type="journal article" date="2019" name="Int. J. Syst. Evol. Microbiol.">
        <title>The Global Catalogue of Microorganisms (GCM) 10K type strain sequencing project: providing services to taxonomists for standard genome sequencing and annotation.</title>
        <authorList>
            <consortium name="The Broad Institute Genomics Platform"/>
            <consortium name="The Broad Institute Genome Sequencing Center for Infectious Disease"/>
            <person name="Wu L."/>
            <person name="Ma J."/>
        </authorList>
    </citation>
    <scope>NUCLEOTIDE SEQUENCE [LARGE SCALE GENOMIC DNA]</scope>
    <source>
        <strain evidence="3 4">JCM 12389</strain>
    </source>
</reference>
<keyword evidence="2" id="KW-0472">Membrane</keyword>
<feature type="compositionally biased region" description="Basic and acidic residues" evidence="1">
    <location>
        <begin position="113"/>
        <end position="130"/>
    </location>
</feature>
<evidence type="ECO:0000256" key="1">
    <source>
        <dbReference type="SAM" id="MobiDB-lite"/>
    </source>
</evidence>
<keyword evidence="2" id="KW-0812">Transmembrane</keyword>